<keyword evidence="1" id="KW-0479">Metal-binding</keyword>
<dbReference type="GO" id="GO:0008270">
    <property type="term" value="F:zinc ion binding"/>
    <property type="evidence" value="ECO:0007669"/>
    <property type="project" value="UniProtKB-KW"/>
</dbReference>
<dbReference type="InterPro" id="IPR037187">
    <property type="entry name" value="DnaK_N"/>
</dbReference>
<dbReference type="EMBL" id="PYHR01000002">
    <property type="protein sequence ID" value="PWD51098.1"/>
    <property type="molecule type" value="Genomic_DNA"/>
</dbReference>
<dbReference type="InterPro" id="IPR000962">
    <property type="entry name" value="Znf_DskA_TraR"/>
</dbReference>
<keyword evidence="3" id="KW-0862">Zinc</keyword>
<dbReference type="Proteomes" id="UP000245166">
    <property type="component" value="Unassembled WGS sequence"/>
</dbReference>
<keyword evidence="7" id="KW-1185">Reference proteome</keyword>
<feature type="zinc finger region" description="dksA C4-type" evidence="4">
    <location>
        <begin position="87"/>
        <end position="111"/>
    </location>
</feature>
<accession>A0A2U1ZVT9</accession>
<reference evidence="6 7" key="1">
    <citation type="submission" date="2018-03" db="EMBL/GenBank/DDBJ databases">
        <title>Genome assembly of novel Miniimonas species PCH200.</title>
        <authorList>
            <person name="Thakur V."/>
            <person name="Kumar V."/>
            <person name="Singh D."/>
        </authorList>
    </citation>
    <scope>NUCLEOTIDE SEQUENCE [LARGE SCALE GENOMIC DNA]</scope>
    <source>
        <strain evidence="6 7">PCH200</strain>
    </source>
</reference>
<protein>
    <recommendedName>
        <fullName evidence="5">Zinc finger DksA/TraR C4-type domain-containing protein</fullName>
    </recommendedName>
</protein>
<dbReference type="Gene3D" id="1.20.120.910">
    <property type="entry name" value="DksA, coiled-coil domain"/>
    <property type="match status" value="1"/>
</dbReference>
<dbReference type="SUPFAM" id="SSF57716">
    <property type="entry name" value="Glucocorticoid receptor-like (DNA-binding domain)"/>
    <property type="match status" value="1"/>
</dbReference>
<dbReference type="PANTHER" id="PTHR33823">
    <property type="entry name" value="RNA POLYMERASE-BINDING TRANSCRIPTION FACTOR DKSA-RELATED"/>
    <property type="match status" value="1"/>
</dbReference>
<proteinExistence type="predicted"/>
<dbReference type="SUPFAM" id="SSF109635">
    <property type="entry name" value="DnaK suppressor protein DksA, alpha-hairpin domain"/>
    <property type="match status" value="1"/>
</dbReference>
<sequence length="112" mass="12118">MDDDVARDRLLALREETLRRVAGLGTSRDDVVAAALDSNVDDEHDPEGATIAFEREQLSALLTQARGRLGEIDAALVRVEAGTYGVCETCGEPIGDERLEARPTASRCVRHA</sequence>
<organism evidence="6 7">
    <name type="scientific">Serinibacter arcticus</name>
    <dbReference type="NCBI Taxonomy" id="1655435"/>
    <lineage>
        <taxon>Bacteria</taxon>
        <taxon>Bacillati</taxon>
        <taxon>Actinomycetota</taxon>
        <taxon>Actinomycetes</taxon>
        <taxon>Micrococcales</taxon>
        <taxon>Beutenbergiaceae</taxon>
        <taxon>Serinibacter</taxon>
    </lineage>
</organism>
<evidence type="ECO:0000256" key="2">
    <source>
        <dbReference type="ARBA" id="ARBA00022771"/>
    </source>
</evidence>
<evidence type="ECO:0000313" key="6">
    <source>
        <dbReference type="EMBL" id="PWD51098.1"/>
    </source>
</evidence>
<dbReference type="OrthoDB" id="1121111at2"/>
<gene>
    <name evidence="6" type="ORF">C8046_11005</name>
</gene>
<keyword evidence="2" id="KW-0863">Zinc-finger</keyword>
<dbReference type="PANTHER" id="PTHR33823:SF4">
    <property type="entry name" value="GENERAL STRESS PROTEIN 16O"/>
    <property type="match status" value="1"/>
</dbReference>
<evidence type="ECO:0000313" key="7">
    <source>
        <dbReference type="Proteomes" id="UP000245166"/>
    </source>
</evidence>
<evidence type="ECO:0000256" key="1">
    <source>
        <dbReference type="ARBA" id="ARBA00022723"/>
    </source>
</evidence>
<evidence type="ECO:0000256" key="4">
    <source>
        <dbReference type="PROSITE-ProRule" id="PRU00510"/>
    </source>
</evidence>
<dbReference type="AlphaFoldDB" id="A0A2U1ZVT9"/>
<evidence type="ECO:0000256" key="3">
    <source>
        <dbReference type="ARBA" id="ARBA00022833"/>
    </source>
</evidence>
<dbReference type="PROSITE" id="PS51128">
    <property type="entry name" value="ZF_DKSA_2"/>
    <property type="match status" value="1"/>
</dbReference>
<dbReference type="RefSeq" id="WP_109229479.1">
    <property type="nucleotide sequence ID" value="NZ_PYHR01000002.1"/>
</dbReference>
<evidence type="ECO:0000259" key="5">
    <source>
        <dbReference type="Pfam" id="PF01258"/>
    </source>
</evidence>
<name>A0A2U1ZVT9_9MICO</name>
<feature type="domain" description="Zinc finger DksA/TraR C4-type" evidence="5">
    <location>
        <begin position="82"/>
        <end position="109"/>
    </location>
</feature>
<dbReference type="Pfam" id="PF01258">
    <property type="entry name" value="zf-dskA_traR"/>
    <property type="match status" value="1"/>
</dbReference>
<comment type="caution">
    <text evidence="6">The sequence shown here is derived from an EMBL/GenBank/DDBJ whole genome shotgun (WGS) entry which is preliminary data.</text>
</comment>